<organism evidence="1 2">
    <name type="scientific">Petromyces alliaceus</name>
    <name type="common">Aspergillus alliaceus</name>
    <dbReference type="NCBI Taxonomy" id="209559"/>
    <lineage>
        <taxon>Eukaryota</taxon>
        <taxon>Fungi</taxon>
        <taxon>Dikarya</taxon>
        <taxon>Ascomycota</taxon>
        <taxon>Pezizomycotina</taxon>
        <taxon>Eurotiomycetes</taxon>
        <taxon>Eurotiomycetidae</taxon>
        <taxon>Eurotiales</taxon>
        <taxon>Aspergillaceae</taxon>
        <taxon>Aspergillus</taxon>
        <taxon>Aspergillus subgen. Circumdati</taxon>
    </lineage>
</organism>
<comment type="caution">
    <text evidence="1">The sequence shown here is derived from an EMBL/GenBank/DDBJ whole genome shotgun (WGS) entry which is preliminary data.</text>
</comment>
<keyword evidence="2" id="KW-1185">Reference proteome</keyword>
<evidence type="ECO:0000313" key="2">
    <source>
        <dbReference type="Proteomes" id="UP000541154"/>
    </source>
</evidence>
<accession>A0A8H6E0T0</accession>
<protein>
    <submittedName>
        <fullName evidence="1">Uncharacterized protein</fullName>
    </submittedName>
</protein>
<evidence type="ECO:0000313" key="1">
    <source>
        <dbReference type="EMBL" id="KAF5855122.1"/>
    </source>
</evidence>
<dbReference type="EMBL" id="SPNV01000498">
    <property type="protein sequence ID" value="KAF5855122.1"/>
    <property type="molecule type" value="Genomic_DNA"/>
</dbReference>
<gene>
    <name evidence="1" type="ORF">ETB97_009856</name>
</gene>
<sequence>MEGTVLITGANESLALKFVDQLPSSYPAFTLIGTTRNTSDQGPHAAKLNGIISKYPDRKGHIEKLDLNSANDDRSLNQITVVTMDPVGLTNSRAHDEQQLFARVMLSVFKLITPILKYVNSDIRSTSKSTSDLVEVTVGADFRNIRGYFKDLQARGEASISEYAQKQDLLWKSSWKWAELIERGKVI</sequence>
<dbReference type="AlphaFoldDB" id="A0A8H6E0T0"/>
<dbReference type="Proteomes" id="UP000541154">
    <property type="component" value="Unassembled WGS sequence"/>
</dbReference>
<proteinExistence type="predicted"/>
<name>A0A8H6E0T0_PETAA</name>
<reference evidence="1 2" key="1">
    <citation type="submission" date="2019-04" db="EMBL/GenBank/DDBJ databases">
        <title>Aspergillus burnettii sp. nov., novel species from soil in southeast Queensland.</title>
        <authorList>
            <person name="Gilchrist C.L.M."/>
            <person name="Pitt J.I."/>
            <person name="Lange L."/>
            <person name="Lacey H.J."/>
            <person name="Vuong D."/>
            <person name="Midgley D.J."/>
            <person name="Greenfield P."/>
            <person name="Bradbury M."/>
            <person name="Lacey E."/>
            <person name="Busk P.K."/>
            <person name="Pilgaard B."/>
            <person name="Chooi Y.H."/>
            <person name="Piggott A.M."/>
        </authorList>
    </citation>
    <scope>NUCLEOTIDE SEQUENCE [LARGE SCALE GENOMIC DNA]</scope>
    <source>
        <strain evidence="1 2">FRR 5400</strain>
    </source>
</reference>